<accession>A0ABU1DJI6</accession>
<evidence type="ECO:0000256" key="1">
    <source>
        <dbReference type="ARBA" id="ARBA00006887"/>
    </source>
</evidence>
<evidence type="ECO:0000256" key="5">
    <source>
        <dbReference type="ARBA" id="ARBA00022917"/>
    </source>
</evidence>
<evidence type="ECO:0000259" key="9">
    <source>
        <dbReference type="Pfam" id="PF00133"/>
    </source>
</evidence>
<protein>
    <submittedName>
        <fullName evidence="10">Class I tRNA ligase family protein</fullName>
    </submittedName>
</protein>
<dbReference type="InterPro" id="IPR050081">
    <property type="entry name" value="Ile-tRNA_ligase"/>
</dbReference>
<dbReference type="Pfam" id="PF00133">
    <property type="entry name" value="tRNA-synt_1"/>
    <property type="match status" value="1"/>
</dbReference>
<dbReference type="RefSeq" id="WP_309393457.1">
    <property type="nucleotide sequence ID" value="NZ_JADBEO010000038.1"/>
</dbReference>
<dbReference type="SUPFAM" id="SSF52374">
    <property type="entry name" value="Nucleotidylyl transferase"/>
    <property type="match status" value="1"/>
</dbReference>
<evidence type="ECO:0000313" key="10">
    <source>
        <dbReference type="EMBL" id="MDR4308045.1"/>
    </source>
</evidence>
<reference evidence="10" key="1">
    <citation type="submission" date="2020-10" db="EMBL/GenBank/DDBJ databases">
        <authorList>
            <person name="Abbas A."/>
            <person name="Razzaq R."/>
            <person name="Waqas M."/>
            <person name="Abbas N."/>
            <person name="Nielsen T.K."/>
            <person name="Hansen L.H."/>
            <person name="Hussain S."/>
            <person name="Shahid M."/>
        </authorList>
    </citation>
    <scope>NUCLEOTIDE SEQUENCE</scope>
    <source>
        <strain evidence="10">S14</strain>
    </source>
</reference>
<keyword evidence="4" id="KW-0067">ATP-binding</keyword>
<feature type="region of interest" description="Disordered" evidence="8">
    <location>
        <begin position="229"/>
        <end position="266"/>
    </location>
</feature>
<dbReference type="InterPro" id="IPR014729">
    <property type="entry name" value="Rossmann-like_a/b/a_fold"/>
</dbReference>
<feature type="non-terminal residue" evidence="10">
    <location>
        <position position="266"/>
    </location>
</feature>
<evidence type="ECO:0000256" key="4">
    <source>
        <dbReference type="ARBA" id="ARBA00022840"/>
    </source>
</evidence>
<keyword evidence="3" id="KW-0547">Nucleotide-binding</keyword>
<keyword evidence="2 10" id="KW-0436">Ligase</keyword>
<evidence type="ECO:0000256" key="6">
    <source>
        <dbReference type="ARBA" id="ARBA00023146"/>
    </source>
</evidence>
<comment type="similarity">
    <text evidence="1">Belongs to the class-I aminoacyl-tRNA synthetase family. IleS type 1 subfamily.</text>
</comment>
<evidence type="ECO:0000256" key="8">
    <source>
        <dbReference type="SAM" id="MobiDB-lite"/>
    </source>
</evidence>
<keyword evidence="6" id="KW-0030">Aminoacyl-tRNA synthetase</keyword>
<keyword evidence="5" id="KW-0648">Protein biosynthesis</keyword>
<dbReference type="PANTHER" id="PTHR42765:SF1">
    <property type="entry name" value="ISOLEUCINE--TRNA LIGASE, MITOCHONDRIAL"/>
    <property type="match status" value="1"/>
</dbReference>
<name>A0ABU1DJI6_9HYPH</name>
<evidence type="ECO:0000256" key="2">
    <source>
        <dbReference type="ARBA" id="ARBA00022598"/>
    </source>
</evidence>
<dbReference type="InterPro" id="IPR001412">
    <property type="entry name" value="aa-tRNA-synth_I_CS"/>
</dbReference>
<gene>
    <name evidence="10" type="ORF">IHQ68_15590</name>
</gene>
<evidence type="ECO:0000313" key="11">
    <source>
        <dbReference type="Proteomes" id="UP001181622"/>
    </source>
</evidence>
<dbReference type="GO" id="GO:0016874">
    <property type="term" value="F:ligase activity"/>
    <property type="evidence" value="ECO:0007669"/>
    <property type="project" value="UniProtKB-KW"/>
</dbReference>
<dbReference type="Gene3D" id="3.40.50.620">
    <property type="entry name" value="HUPs"/>
    <property type="match status" value="1"/>
</dbReference>
<keyword evidence="11" id="KW-1185">Reference proteome</keyword>
<evidence type="ECO:0000256" key="3">
    <source>
        <dbReference type="ARBA" id="ARBA00022741"/>
    </source>
</evidence>
<dbReference type="PANTHER" id="PTHR42765">
    <property type="entry name" value="SOLEUCYL-TRNA SYNTHETASE"/>
    <property type="match status" value="1"/>
</dbReference>
<organism evidence="10 11">
    <name type="scientific">Chelatococcus sambhunathii</name>
    <dbReference type="NCBI Taxonomy" id="363953"/>
    <lineage>
        <taxon>Bacteria</taxon>
        <taxon>Pseudomonadati</taxon>
        <taxon>Pseudomonadota</taxon>
        <taxon>Alphaproteobacteria</taxon>
        <taxon>Hyphomicrobiales</taxon>
        <taxon>Chelatococcaceae</taxon>
        <taxon>Chelatococcus</taxon>
    </lineage>
</organism>
<dbReference type="EMBL" id="JADBEO010000038">
    <property type="protein sequence ID" value="MDR4308045.1"/>
    <property type="molecule type" value="Genomic_DNA"/>
</dbReference>
<comment type="caution">
    <text evidence="10">The sequence shown here is derived from an EMBL/GenBank/DDBJ whole genome shotgun (WGS) entry which is preliminary data.</text>
</comment>
<dbReference type="InterPro" id="IPR002300">
    <property type="entry name" value="aa-tRNA-synth_Ia"/>
</dbReference>
<dbReference type="PROSITE" id="PS00178">
    <property type="entry name" value="AA_TRNA_LIGASE_I"/>
    <property type="match status" value="1"/>
</dbReference>
<dbReference type="Proteomes" id="UP001181622">
    <property type="component" value="Unassembled WGS sequence"/>
</dbReference>
<evidence type="ECO:0000256" key="7">
    <source>
        <dbReference type="ARBA" id="ARBA00048359"/>
    </source>
</evidence>
<feature type="domain" description="Aminoacyl-tRNA synthetase class Ia" evidence="9">
    <location>
        <begin position="35"/>
        <end position="214"/>
    </location>
</feature>
<sequence>MPSDAAPQRDYSETLFLPQTDFPMRAGLPQREPEFLERWKRIKLYEKLREASNGRKKYVLHDGPPYANGHLHIGHALNKILKDVVVRTRQMAGFDSNYVPGWDCHGLPIEWKVEEGYRAKGLNKDEVPVIEFRKECRDYAAHWIGVQSEEFQRLGVTGDWADPYTTMKFSAEAQIAREIMDFARSGQLYRGSKPVMWSVVERTALAEAEIEYAEFLSDTVFVAFPLSSPSPLAGEGRGGGWPRTERDGLASNGAVDASSGTTPTPN</sequence>
<comment type="catalytic activity">
    <reaction evidence="7">
        <text>tRNA(Ile) + L-isoleucine + ATP = L-isoleucyl-tRNA(Ile) + AMP + diphosphate</text>
        <dbReference type="Rhea" id="RHEA:11060"/>
        <dbReference type="Rhea" id="RHEA-COMP:9666"/>
        <dbReference type="Rhea" id="RHEA-COMP:9695"/>
        <dbReference type="ChEBI" id="CHEBI:30616"/>
        <dbReference type="ChEBI" id="CHEBI:33019"/>
        <dbReference type="ChEBI" id="CHEBI:58045"/>
        <dbReference type="ChEBI" id="CHEBI:78442"/>
        <dbReference type="ChEBI" id="CHEBI:78528"/>
        <dbReference type="ChEBI" id="CHEBI:456215"/>
        <dbReference type="EC" id="6.1.1.5"/>
    </reaction>
</comment>
<proteinExistence type="inferred from homology"/>